<sequence>MSVSNETIRRDLAVLEKRGLLSRVHGGATSPLPLPPGEEPPFAERANVASEAKERIGKAAALLLEPGQFVVLDVGTTALSVARAIPSDFRGTVATNSLLVAIELSNHPNLVVHVAGGRLRGGDMALSNSNAQNFFRDLHPDIAFLGSGGIDAEAGLTDYYLEEAAARKVIIQNSAVSYVLADSSKFGRVARHRVAGLQELTGLITESEPPATIREALEKSGGVTIIA</sequence>
<comment type="function">
    <text evidence="5">Repressor of the lactose catabolism operon. Galactose-6-phosphate is the inducer.</text>
</comment>
<dbReference type="Gene3D" id="3.40.50.1360">
    <property type="match status" value="1"/>
</dbReference>
<gene>
    <name evidence="7" type="ORF">J2S90_002528</name>
</gene>
<dbReference type="InterPro" id="IPR036390">
    <property type="entry name" value="WH_DNA-bd_sf"/>
</dbReference>
<dbReference type="Proteomes" id="UP001242995">
    <property type="component" value="Unassembled WGS sequence"/>
</dbReference>
<evidence type="ECO:0000256" key="5">
    <source>
        <dbReference type="ARBA" id="ARBA00024937"/>
    </source>
</evidence>
<dbReference type="GO" id="GO:0003700">
    <property type="term" value="F:DNA-binding transcription factor activity"/>
    <property type="evidence" value="ECO:0007669"/>
    <property type="project" value="InterPro"/>
</dbReference>
<evidence type="ECO:0000256" key="4">
    <source>
        <dbReference type="ARBA" id="ARBA00023163"/>
    </source>
</evidence>
<dbReference type="Pfam" id="PF08220">
    <property type="entry name" value="HTH_DeoR"/>
    <property type="match status" value="1"/>
</dbReference>
<proteinExistence type="predicted"/>
<evidence type="ECO:0000256" key="3">
    <source>
        <dbReference type="ARBA" id="ARBA00023015"/>
    </source>
</evidence>
<dbReference type="InterPro" id="IPR037171">
    <property type="entry name" value="NagB/RpiA_transferase-like"/>
</dbReference>
<dbReference type="PROSITE" id="PS51000">
    <property type="entry name" value="HTH_DEOR_2"/>
    <property type="match status" value="1"/>
</dbReference>
<evidence type="ECO:0000259" key="6">
    <source>
        <dbReference type="PROSITE" id="PS51000"/>
    </source>
</evidence>
<feature type="domain" description="HTH deoR-type" evidence="6">
    <location>
        <begin position="1"/>
        <end position="30"/>
    </location>
</feature>
<name>A0AAW8DB39_9MICC</name>
<dbReference type="SMART" id="SM01134">
    <property type="entry name" value="DeoRC"/>
    <property type="match status" value="1"/>
</dbReference>
<keyword evidence="3" id="KW-0805">Transcription regulation</keyword>
<dbReference type="SMART" id="SM00420">
    <property type="entry name" value="HTH_DEOR"/>
    <property type="match status" value="1"/>
</dbReference>
<dbReference type="InterPro" id="IPR014036">
    <property type="entry name" value="DeoR-like_C"/>
</dbReference>
<dbReference type="AlphaFoldDB" id="A0AAW8DB39"/>
<keyword evidence="4" id="KW-0804">Transcription</keyword>
<dbReference type="Pfam" id="PF00455">
    <property type="entry name" value="DeoRC"/>
    <property type="match status" value="1"/>
</dbReference>
<accession>A0AAW8DB39</accession>
<organism evidence="7 8">
    <name type="scientific">Arthrobacter bambusae</name>
    <dbReference type="NCBI Taxonomy" id="1338426"/>
    <lineage>
        <taxon>Bacteria</taxon>
        <taxon>Bacillati</taxon>
        <taxon>Actinomycetota</taxon>
        <taxon>Actinomycetes</taxon>
        <taxon>Micrococcales</taxon>
        <taxon>Micrococcaceae</taxon>
        <taxon>Arthrobacter</taxon>
    </lineage>
</organism>
<dbReference type="PANTHER" id="PTHR30363">
    <property type="entry name" value="HTH-TYPE TRANSCRIPTIONAL REGULATOR SRLR-RELATED"/>
    <property type="match status" value="1"/>
</dbReference>
<dbReference type="EMBL" id="JAUSRG010000006">
    <property type="protein sequence ID" value="MDP9905557.1"/>
    <property type="molecule type" value="Genomic_DNA"/>
</dbReference>
<evidence type="ECO:0000256" key="2">
    <source>
        <dbReference type="ARBA" id="ARBA00022491"/>
    </source>
</evidence>
<comment type="caution">
    <text evidence="7">The sequence shown here is derived from an EMBL/GenBank/DDBJ whole genome shotgun (WGS) entry which is preliminary data.</text>
</comment>
<dbReference type="SUPFAM" id="SSF46785">
    <property type="entry name" value="Winged helix' DNA-binding domain"/>
    <property type="match status" value="1"/>
</dbReference>
<dbReference type="InterPro" id="IPR050313">
    <property type="entry name" value="Carb_Metab_HTH_regulators"/>
</dbReference>
<evidence type="ECO:0000313" key="8">
    <source>
        <dbReference type="Proteomes" id="UP001242995"/>
    </source>
</evidence>
<keyword evidence="2" id="KW-0678">Repressor</keyword>
<protein>
    <recommendedName>
        <fullName evidence="1">Lactose phosphotransferase system repressor</fullName>
    </recommendedName>
</protein>
<evidence type="ECO:0000313" key="7">
    <source>
        <dbReference type="EMBL" id="MDP9905557.1"/>
    </source>
</evidence>
<evidence type="ECO:0000256" key="1">
    <source>
        <dbReference type="ARBA" id="ARBA00021390"/>
    </source>
</evidence>
<dbReference type="InterPro" id="IPR001034">
    <property type="entry name" value="DeoR_HTH"/>
</dbReference>
<dbReference type="SUPFAM" id="SSF100950">
    <property type="entry name" value="NagB/RpiA/CoA transferase-like"/>
    <property type="match status" value="1"/>
</dbReference>
<dbReference type="PANTHER" id="PTHR30363:SF4">
    <property type="entry name" value="GLYCEROL-3-PHOSPHATE REGULON REPRESSOR"/>
    <property type="match status" value="1"/>
</dbReference>
<reference evidence="7" key="1">
    <citation type="submission" date="2023-07" db="EMBL/GenBank/DDBJ databases">
        <title>Sorghum-associated microbial communities from plants grown in Nebraska, USA.</title>
        <authorList>
            <person name="Schachtman D."/>
        </authorList>
    </citation>
    <scope>NUCLEOTIDE SEQUENCE</scope>
    <source>
        <strain evidence="7">DS1006</strain>
    </source>
</reference>